<organism evidence="1 2">
    <name type="scientific">Flavobacterium geliluteum</name>
    <dbReference type="NCBI Taxonomy" id="2816120"/>
    <lineage>
        <taxon>Bacteria</taxon>
        <taxon>Pseudomonadati</taxon>
        <taxon>Bacteroidota</taxon>
        <taxon>Flavobacteriia</taxon>
        <taxon>Flavobacteriales</taxon>
        <taxon>Flavobacteriaceae</taxon>
        <taxon>Flavobacterium</taxon>
    </lineage>
</organism>
<comment type="caution">
    <text evidence="1">The sequence shown here is derived from an EMBL/GenBank/DDBJ whole genome shotgun (WGS) entry which is preliminary data.</text>
</comment>
<dbReference type="EMBL" id="JAGFBV010000021">
    <property type="protein sequence ID" value="MBP4139019.1"/>
    <property type="molecule type" value="Genomic_DNA"/>
</dbReference>
<protein>
    <submittedName>
        <fullName evidence="1">Uncharacterized protein</fullName>
    </submittedName>
</protein>
<evidence type="ECO:0000313" key="2">
    <source>
        <dbReference type="Proteomes" id="UP000675047"/>
    </source>
</evidence>
<dbReference type="RefSeq" id="WP_210667000.1">
    <property type="nucleotide sequence ID" value="NZ_JAGFBV010000021.1"/>
</dbReference>
<reference evidence="1 2" key="1">
    <citation type="submission" date="2021-03" db="EMBL/GenBank/DDBJ databases">
        <title>Flavobacterium Flabelliformis Sp. Nov. And Flavobacterium Geliluteum Sp. Nov., Two Novel Multidrug Resistant Psychrophilic Species Isolated From Antarctica.</title>
        <authorList>
            <person name="Kralova S."/>
            <person name="Busse H.J."/>
            <person name="Bezdicek M."/>
            <person name="Nykrynova M."/>
            <person name="Kroupova E."/>
            <person name="Krsek D."/>
            <person name="Sedlacek I."/>
        </authorList>
    </citation>
    <scope>NUCLEOTIDE SEQUENCE [LARGE SCALE GENOMIC DNA]</scope>
    <source>
        <strain evidence="1 2">P7388</strain>
    </source>
</reference>
<evidence type="ECO:0000313" key="1">
    <source>
        <dbReference type="EMBL" id="MBP4139019.1"/>
    </source>
</evidence>
<gene>
    <name evidence="1" type="ORF">J3495_13120</name>
</gene>
<accession>A0A940XFZ4</accession>
<dbReference type="Proteomes" id="UP000675047">
    <property type="component" value="Unassembled WGS sequence"/>
</dbReference>
<sequence>MNKIVYFILMIVSFYNNLYAQNNEVKDDFIDRQNWFKKAINVIYEGNNTKEIKITCYFKNNELYVTCEYNLDLHSSVAYENDFEGRSVAREMIFKMASVLITNDGGLLENFEKNYRTRYINFLFSFLTKDIKNIDYKYYVEVADLYKISNYYNKKDFFEILK</sequence>
<dbReference type="AlphaFoldDB" id="A0A940XFZ4"/>
<name>A0A940XFZ4_9FLAO</name>
<keyword evidence="2" id="KW-1185">Reference proteome</keyword>
<proteinExistence type="predicted"/>